<dbReference type="GO" id="GO:0016301">
    <property type="term" value="F:kinase activity"/>
    <property type="evidence" value="ECO:0007669"/>
    <property type="project" value="UniProtKB-KW"/>
</dbReference>
<dbReference type="Gene3D" id="3.30.1360.60">
    <property type="entry name" value="Glucose permease domain IIB"/>
    <property type="match status" value="1"/>
</dbReference>
<dbReference type="PANTHER" id="PTHR30009:SF4">
    <property type="entry name" value="PTS SYSTEM N-ACETYLGLUCOSAMINE-SPECIFIC EIICBA COMPONENT"/>
    <property type="match status" value="1"/>
</dbReference>
<dbReference type="AlphaFoldDB" id="A0A7H8UTH4"/>
<accession>A0A7H8UMJ0</accession>
<dbReference type="SUPFAM" id="SSF55604">
    <property type="entry name" value="Glucose permease domain IIB"/>
    <property type="match status" value="1"/>
</dbReference>
<evidence type="ECO:0000256" key="2">
    <source>
        <dbReference type="ARBA" id="ARBA00022597"/>
    </source>
</evidence>
<name>A0A7H8UTH4_9PAST</name>
<evidence type="ECO:0000313" key="8">
    <source>
        <dbReference type="EMBL" id="QLB39611.1"/>
    </source>
</evidence>
<keyword evidence="4" id="KW-0598">Phosphotransferase system</keyword>
<dbReference type="RefSeq" id="WP_159628937.1">
    <property type="nucleotide sequence ID" value="NZ_CP046531.1"/>
</dbReference>
<protein>
    <submittedName>
        <fullName evidence="8">PTS transporter subunit EIIB</fullName>
    </submittedName>
</protein>
<dbReference type="PROSITE" id="PS51098">
    <property type="entry name" value="PTS_EIIB_TYPE_1"/>
    <property type="match status" value="1"/>
</dbReference>
<evidence type="ECO:0000256" key="3">
    <source>
        <dbReference type="ARBA" id="ARBA00022679"/>
    </source>
</evidence>
<accession>A0A7H8UTH4</accession>
<evidence type="ECO:0000256" key="6">
    <source>
        <dbReference type="PROSITE-ProRule" id="PRU00421"/>
    </source>
</evidence>
<dbReference type="Proteomes" id="UP000509660">
    <property type="component" value="Chromosome"/>
</dbReference>
<dbReference type="InterPro" id="IPR001996">
    <property type="entry name" value="PTS_IIB_1"/>
</dbReference>
<dbReference type="InterPro" id="IPR050429">
    <property type="entry name" value="PTS_Glucose_EIICBA"/>
</dbReference>
<evidence type="ECO:0000256" key="5">
    <source>
        <dbReference type="ARBA" id="ARBA00022777"/>
    </source>
</evidence>
<keyword evidence="5" id="KW-0418">Kinase</keyword>
<evidence type="ECO:0000313" key="9">
    <source>
        <dbReference type="EMBL" id="QLB41894.1"/>
    </source>
</evidence>
<sequence>MSNTDIITKIITALGNKENIRTLDACLTRLRVVLNNNNLLNKPALKKMGAIDVVKVGNTQQIIFGTKSAEYCDEIKALIS</sequence>
<dbReference type="PANTHER" id="PTHR30009">
    <property type="entry name" value="CYTOCHROME C-TYPE SYNTHESIS PROTEIN AND PTS TRANSMEMBRANE COMPONENT"/>
    <property type="match status" value="1"/>
</dbReference>
<keyword evidence="3" id="KW-0808">Transferase</keyword>
<proteinExistence type="predicted"/>
<keyword evidence="10" id="KW-1185">Reference proteome</keyword>
<evidence type="ECO:0000256" key="4">
    <source>
        <dbReference type="ARBA" id="ARBA00022683"/>
    </source>
</evidence>
<gene>
    <name evidence="8" type="ORF">HV559_01230</name>
    <name evidence="9" type="ORF">HV560_03135</name>
</gene>
<dbReference type="PROSITE" id="PS01035">
    <property type="entry name" value="PTS_EIIB_TYPE_1_CYS"/>
    <property type="match status" value="1"/>
</dbReference>
<dbReference type="Pfam" id="PF00367">
    <property type="entry name" value="PTS_EIIB"/>
    <property type="match status" value="1"/>
</dbReference>
<accession>A0A857ETM3</accession>
<dbReference type="GO" id="GO:0008982">
    <property type="term" value="F:protein-N(PI)-phosphohistidine-sugar phosphotransferase activity"/>
    <property type="evidence" value="ECO:0007669"/>
    <property type="project" value="InterPro"/>
</dbReference>
<dbReference type="GO" id="GO:0090563">
    <property type="term" value="F:protein-phosphocysteine-sugar phosphotransferase activity"/>
    <property type="evidence" value="ECO:0007669"/>
    <property type="project" value="TreeGrafter"/>
</dbReference>
<dbReference type="GO" id="GO:0015764">
    <property type="term" value="P:N-acetylglucosamine transport"/>
    <property type="evidence" value="ECO:0007669"/>
    <property type="project" value="TreeGrafter"/>
</dbReference>
<dbReference type="GO" id="GO:0009401">
    <property type="term" value="P:phosphoenolpyruvate-dependent sugar phosphotransferase system"/>
    <property type="evidence" value="ECO:0007669"/>
    <property type="project" value="UniProtKB-KW"/>
</dbReference>
<dbReference type="Proteomes" id="UP000509784">
    <property type="component" value="Chromosome"/>
</dbReference>
<feature type="active site" description="Phosphocysteine intermediate; for EIIB activity" evidence="6">
    <location>
        <position position="26"/>
    </location>
</feature>
<evidence type="ECO:0000256" key="1">
    <source>
        <dbReference type="ARBA" id="ARBA00022448"/>
    </source>
</evidence>
<evidence type="ECO:0000259" key="7">
    <source>
        <dbReference type="PROSITE" id="PS51098"/>
    </source>
</evidence>
<feature type="domain" description="PTS EIIB type-1" evidence="7">
    <location>
        <begin position="4"/>
        <end position="80"/>
    </location>
</feature>
<keyword evidence="1" id="KW-0813">Transport</keyword>
<dbReference type="GO" id="GO:0005886">
    <property type="term" value="C:plasma membrane"/>
    <property type="evidence" value="ECO:0007669"/>
    <property type="project" value="TreeGrafter"/>
</dbReference>
<dbReference type="KEGG" id="mpeg:HV560_03135"/>
<dbReference type="InterPro" id="IPR018113">
    <property type="entry name" value="PTrfase_EIIB_Cys"/>
</dbReference>
<reference evidence="10 11" key="1">
    <citation type="submission" date="2020-06" db="EMBL/GenBank/DDBJ databases">
        <title>Mannheimia pernigra sp. nov. isolated from bovine respiratory tract.</title>
        <authorList>
            <person name="Kuhnert P."/>
            <person name="Akarsu-Egger H."/>
        </authorList>
    </citation>
    <scope>NUCLEOTIDE SEQUENCE [LARGE SCALE GENOMIC DNA]</scope>
    <source>
        <strain evidence="9 11">17CN0883</strain>
        <strain evidence="8 10">BNO311</strain>
    </source>
</reference>
<evidence type="ECO:0000313" key="10">
    <source>
        <dbReference type="Proteomes" id="UP000509660"/>
    </source>
</evidence>
<organism evidence="8 10">
    <name type="scientific">Mannheimia pernigra</name>
    <dbReference type="NCBI Taxonomy" id="111844"/>
    <lineage>
        <taxon>Bacteria</taxon>
        <taxon>Pseudomonadati</taxon>
        <taxon>Pseudomonadota</taxon>
        <taxon>Gammaproteobacteria</taxon>
        <taxon>Pasteurellales</taxon>
        <taxon>Pasteurellaceae</taxon>
        <taxon>Mannheimia</taxon>
    </lineage>
</organism>
<dbReference type="EMBL" id="CP055305">
    <property type="protein sequence ID" value="QLB41894.1"/>
    <property type="molecule type" value="Genomic_DNA"/>
</dbReference>
<dbReference type="EMBL" id="CP055306">
    <property type="protein sequence ID" value="QLB39611.1"/>
    <property type="molecule type" value="Genomic_DNA"/>
</dbReference>
<keyword evidence="2" id="KW-0762">Sugar transport</keyword>
<evidence type="ECO:0000313" key="11">
    <source>
        <dbReference type="Proteomes" id="UP000509784"/>
    </source>
</evidence>
<dbReference type="InterPro" id="IPR036878">
    <property type="entry name" value="Glu_permease_IIB"/>
</dbReference>